<dbReference type="Pfam" id="PF03987">
    <property type="entry name" value="Autophagy_act_C"/>
    <property type="match status" value="1"/>
</dbReference>
<keyword evidence="5" id="KW-0653">Protein transport</keyword>
<reference evidence="9" key="1">
    <citation type="submission" date="2021-07" db="EMBL/GenBank/DDBJ databases">
        <authorList>
            <person name="Durling M."/>
        </authorList>
    </citation>
    <scope>NUCLEOTIDE SEQUENCE</scope>
</reference>
<keyword evidence="3" id="KW-0808">Transferase</keyword>
<dbReference type="GO" id="GO:0000045">
    <property type="term" value="P:autophagosome assembly"/>
    <property type="evidence" value="ECO:0007669"/>
    <property type="project" value="TreeGrafter"/>
</dbReference>
<dbReference type="GO" id="GO:0032446">
    <property type="term" value="P:protein modification by small protein conjugation"/>
    <property type="evidence" value="ECO:0007669"/>
    <property type="project" value="TreeGrafter"/>
</dbReference>
<dbReference type="InterPro" id="IPR007135">
    <property type="entry name" value="Atg3/Atg10"/>
</dbReference>
<keyword evidence="5" id="KW-0813">Transport</keyword>
<keyword evidence="6" id="KW-0072">Autophagy</keyword>
<gene>
    <name evidence="9" type="ORF">HYALB_00009067</name>
</gene>
<evidence type="ECO:0000256" key="3">
    <source>
        <dbReference type="ARBA" id="ARBA00022679"/>
    </source>
</evidence>
<dbReference type="GO" id="GO:0061651">
    <property type="term" value="F:Atg12 conjugating enzyme activity"/>
    <property type="evidence" value="ECO:0007669"/>
    <property type="project" value="TreeGrafter"/>
</dbReference>
<dbReference type="OrthoDB" id="4089664at2759"/>
<evidence type="ECO:0000256" key="4">
    <source>
        <dbReference type="ARBA" id="ARBA00022786"/>
    </source>
</evidence>
<feature type="transmembrane region" description="Helical" evidence="8">
    <location>
        <begin position="211"/>
        <end position="229"/>
    </location>
</feature>
<evidence type="ECO:0000256" key="6">
    <source>
        <dbReference type="ARBA" id="ARBA00023006"/>
    </source>
</evidence>
<organism evidence="9 10">
    <name type="scientific">Hymenoscyphus albidus</name>
    <dbReference type="NCBI Taxonomy" id="595503"/>
    <lineage>
        <taxon>Eukaryota</taxon>
        <taxon>Fungi</taxon>
        <taxon>Dikarya</taxon>
        <taxon>Ascomycota</taxon>
        <taxon>Pezizomycotina</taxon>
        <taxon>Leotiomycetes</taxon>
        <taxon>Helotiales</taxon>
        <taxon>Helotiaceae</taxon>
        <taxon>Hymenoscyphus</taxon>
    </lineage>
</organism>
<evidence type="ECO:0000256" key="1">
    <source>
        <dbReference type="ARBA" id="ARBA00005696"/>
    </source>
</evidence>
<keyword evidence="8" id="KW-1133">Transmembrane helix</keyword>
<keyword evidence="8" id="KW-0472">Membrane</keyword>
<comment type="caution">
    <text evidence="9">The sequence shown here is derived from an EMBL/GenBank/DDBJ whole genome shotgun (WGS) entry which is preliminary data.</text>
</comment>
<name>A0A9N9LRJ9_9HELO</name>
<proteinExistence type="inferred from homology"/>
<dbReference type="GO" id="GO:0005829">
    <property type="term" value="C:cytosol"/>
    <property type="evidence" value="ECO:0007669"/>
    <property type="project" value="TreeGrafter"/>
</dbReference>
<comment type="similarity">
    <text evidence="1">Belongs to the ATG10 family.</text>
</comment>
<evidence type="ECO:0000256" key="2">
    <source>
        <dbReference type="ARBA" id="ARBA00021099"/>
    </source>
</evidence>
<dbReference type="PANTHER" id="PTHR14957">
    <property type="entry name" value="UBIQUITIN-LIKE-CONJUGATING ENZYME ATG10"/>
    <property type="match status" value="1"/>
</dbReference>
<keyword evidence="10" id="KW-1185">Reference proteome</keyword>
<dbReference type="Gene3D" id="3.30.1460.50">
    <property type="match status" value="1"/>
</dbReference>
<evidence type="ECO:0000313" key="10">
    <source>
        <dbReference type="Proteomes" id="UP000701801"/>
    </source>
</evidence>
<dbReference type="GO" id="GO:0015031">
    <property type="term" value="P:protein transport"/>
    <property type="evidence" value="ECO:0007669"/>
    <property type="project" value="UniProtKB-KW"/>
</dbReference>
<evidence type="ECO:0000256" key="5">
    <source>
        <dbReference type="ARBA" id="ARBA00022927"/>
    </source>
</evidence>
<evidence type="ECO:0000256" key="7">
    <source>
        <dbReference type="ARBA" id="ARBA00029833"/>
    </source>
</evidence>
<dbReference type="AlphaFoldDB" id="A0A9N9LRJ9"/>
<protein>
    <recommendedName>
        <fullName evidence="2">Ubiquitin-like-conjugating enzyme ATG10</fullName>
    </recommendedName>
    <alternativeName>
        <fullName evidence="7">Autophagy-related protein 10</fullName>
    </alternativeName>
</protein>
<sequence length="235" mass="26948">MSHQHEYRQWPFLTEEEFNLACAFLDQRYIRAQLGPTRKIFKINSRRTATTGGLSIEILRILQLPNDEDELSLALGNLSGGEDHSQMDMDISNEEADKEALQPQHPNGLPNYSLYPHQPYVTYEIHLHPTYRMPTLWFTLHDLPMEDPTFDLNSVYRYLVPQEYKTQLRAAGFTGGISAAPHPVTDVPAFFIHPCQTKEAMENFDIPLDKYLMVWIGLVGGCVGLWIPPEMAKDE</sequence>
<keyword evidence="4" id="KW-0833">Ubl conjugation pathway</keyword>
<dbReference type="Proteomes" id="UP000701801">
    <property type="component" value="Unassembled WGS sequence"/>
</dbReference>
<accession>A0A9N9LRJ9</accession>
<evidence type="ECO:0000256" key="8">
    <source>
        <dbReference type="SAM" id="Phobius"/>
    </source>
</evidence>
<keyword evidence="8" id="KW-0812">Transmembrane</keyword>
<evidence type="ECO:0000313" key="9">
    <source>
        <dbReference type="EMBL" id="CAG8977366.1"/>
    </source>
</evidence>
<dbReference type="PANTHER" id="PTHR14957:SF1">
    <property type="entry name" value="UBIQUITIN-LIKE-CONJUGATING ENZYME ATG10"/>
    <property type="match status" value="1"/>
</dbReference>
<dbReference type="EMBL" id="CAJVRM010000216">
    <property type="protein sequence ID" value="CAG8977366.1"/>
    <property type="molecule type" value="Genomic_DNA"/>
</dbReference>
<dbReference type="GO" id="GO:0000422">
    <property type="term" value="P:autophagy of mitochondrion"/>
    <property type="evidence" value="ECO:0007669"/>
    <property type="project" value="TreeGrafter"/>
</dbReference>